<proteinExistence type="predicted"/>
<keyword evidence="4" id="KW-1185">Reference proteome</keyword>
<dbReference type="SUPFAM" id="SSF57850">
    <property type="entry name" value="RING/U-box"/>
    <property type="match status" value="1"/>
</dbReference>
<name>A0A126FC27_9ABAC</name>
<gene>
    <name evidence="3" type="primary">ie-0</name>
</gene>
<evidence type="ECO:0000259" key="2">
    <source>
        <dbReference type="PROSITE" id="PS50089"/>
    </source>
</evidence>
<dbReference type="Pfam" id="PF05290">
    <property type="entry name" value="Baculo_IE-1"/>
    <property type="match status" value="1"/>
</dbReference>
<reference evidence="3 4" key="1">
    <citation type="submission" date="2015-02" db="EMBL/GenBank/DDBJ databases">
        <title>Complete genome of a baculovirus isolated from a medical interest larvae: lLonomia obliqua (Lepidoptera: Saturniidae).</title>
        <authorList>
            <person name="Clara A.-S.W."/>
            <person name="Daniel A.-A.M.P."/>
            <person name="Miguel A.S."/>
            <person name="Jhon F.E.A."/>
            <person name="Fabricio M.S."/>
            <person name="Jose W.L.C."/>
            <person name="Bergmann R.M."/>
            <person name="Fernando M.L."/>
        </authorList>
    </citation>
    <scope>NUCLEOTIDE SEQUENCE [LARGE SCALE GENOMIC DNA]</scope>
    <source>
        <strain evidence="3">SP/2000</strain>
    </source>
</reference>
<dbReference type="EMBL" id="KP763670">
    <property type="protein sequence ID" value="AKN80951.1"/>
    <property type="molecule type" value="Genomic_DNA"/>
</dbReference>
<dbReference type="PROSITE" id="PS50089">
    <property type="entry name" value="ZF_RING_2"/>
    <property type="match status" value="1"/>
</dbReference>
<dbReference type="GO" id="GO:0008270">
    <property type="term" value="F:zinc ion binding"/>
    <property type="evidence" value="ECO:0007669"/>
    <property type="project" value="UniProtKB-KW"/>
</dbReference>
<organism evidence="3 4">
    <name type="scientific">Lonomia obliqua multiple nucleopolyhedrovirus</name>
    <dbReference type="NCBI Taxonomy" id="134394"/>
    <lineage>
        <taxon>Viruses</taxon>
        <taxon>Viruses incertae sedis</taxon>
        <taxon>Naldaviricetes</taxon>
        <taxon>Lefavirales</taxon>
        <taxon>Baculoviridae</taxon>
        <taxon>Alphabaculovirus</taxon>
        <taxon>Alphabaculovirus lonobliquae</taxon>
        <taxon>Lonomia obliqua nucleopolyhedrovirus</taxon>
    </lineage>
</organism>
<dbReference type="GeneID" id="40526645"/>
<accession>A0A126FC27</accession>
<sequence length="272" mass="31307">MLNDSKYMINITENSLGKYFIHTTVPEKCNDDGGGTCDGILNQVLVDNFIFSHMYNSTMHVDLNAQSNIRIAGFNVIDDKHLELYKERIRNKYLLYYDKYEKLAMFPSVVLPSENGCCHNYVKELEQVVSCIKQLELSFDANERGNILIFYPYLKQLCVTIDMLKKSFKCCTNLLNNLGVYINNIITNCLLYIEKVKAINKSIQVINVFVDDSAIYECNICKEISTDERFLKPKECCEFVMCNSCCVQLWKMANTHAKCPACNTSFKSIKIK</sequence>
<keyword evidence="1" id="KW-0863">Zinc-finger</keyword>
<evidence type="ECO:0000256" key="1">
    <source>
        <dbReference type="PROSITE-ProRule" id="PRU00175"/>
    </source>
</evidence>
<dbReference type="RefSeq" id="YP_009666375.1">
    <property type="nucleotide sequence ID" value="NC_043520.1"/>
</dbReference>
<dbReference type="KEGG" id="vg:40526645"/>
<keyword evidence="1" id="KW-0479">Metal-binding</keyword>
<feature type="domain" description="RING-type" evidence="2">
    <location>
        <begin position="218"/>
        <end position="263"/>
    </location>
</feature>
<keyword evidence="1" id="KW-0862">Zinc</keyword>
<dbReference type="InterPro" id="IPR007954">
    <property type="entry name" value="Baculo_IE-1"/>
</dbReference>
<evidence type="ECO:0000313" key="4">
    <source>
        <dbReference type="Proteomes" id="UP000297030"/>
    </source>
</evidence>
<dbReference type="InterPro" id="IPR001841">
    <property type="entry name" value="Znf_RING"/>
</dbReference>
<dbReference type="Proteomes" id="UP000297030">
    <property type="component" value="Segment"/>
</dbReference>
<evidence type="ECO:0000313" key="3">
    <source>
        <dbReference type="EMBL" id="AKN80951.1"/>
    </source>
</evidence>
<protein>
    <submittedName>
        <fullName evidence="3">IE-0</fullName>
    </submittedName>
</protein>